<keyword evidence="4" id="KW-1185">Reference proteome</keyword>
<dbReference type="Proteomes" id="UP000824540">
    <property type="component" value="Unassembled WGS sequence"/>
</dbReference>
<sequence length="197" mass="22107">MAHTVQLEPAPYPCYSGIQACSSPTLYLDSRLFLTKLFQRSGLLLAHAVLACSGLCEEEEVQAACEGGPGGAREQEFHVRTAGCCRHLEASCHVSRRPRRAARSRRQTDWRRTEGRGLHSSHTVFPPPQTDHPKKPLPSQTELLSVFVFRKTGSLEMTKIQLGFLKGEKHVSSAKWREKYLKASLSICYVTLHKYIS</sequence>
<dbReference type="EMBL" id="JAFBMS010000093">
    <property type="protein sequence ID" value="KAG9337217.1"/>
    <property type="molecule type" value="Genomic_DNA"/>
</dbReference>
<evidence type="ECO:0000313" key="3">
    <source>
        <dbReference type="EMBL" id="KAG9337217.1"/>
    </source>
</evidence>
<name>A0A8T2NLF3_9TELE</name>
<evidence type="ECO:0000313" key="4">
    <source>
        <dbReference type="Proteomes" id="UP000824540"/>
    </source>
</evidence>
<evidence type="ECO:0000313" key="2">
    <source>
        <dbReference type="EMBL" id="KAG9337180.1"/>
    </source>
</evidence>
<comment type="caution">
    <text evidence="3">The sequence shown here is derived from an EMBL/GenBank/DDBJ whole genome shotgun (WGS) entry which is preliminary data.</text>
</comment>
<proteinExistence type="predicted"/>
<dbReference type="EMBL" id="JAFBMS010000093">
    <property type="protein sequence ID" value="KAG9337180.1"/>
    <property type="molecule type" value="Genomic_DNA"/>
</dbReference>
<organism evidence="3 4">
    <name type="scientific">Albula glossodonta</name>
    <name type="common">roundjaw bonefish</name>
    <dbReference type="NCBI Taxonomy" id="121402"/>
    <lineage>
        <taxon>Eukaryota</taxon>
        <taxon>Metazoa</taxon>
        <taxon>Chordata</taxon>
        <taxon>Craniata</taxon>
        <taxon>Vertebrata</taxon>
        <taxon>Euteleostomi</taxon>
        <taxon>Actinopterygii</taxon>
        <taxon>Neopterygii</taxon>
        <taxon>Teleostei</taxon>
        <taxon>Albuliformes</taxon>
        <taxon>Albulidae</taxon>
        <taxon>Albula</taxon>
    </lineage>
</organism>
<feature type="region of interest" description="Disordered" evidence="1">
    <location>
        <begin position="98"/>
        <end position="137"/>
    </location>
</feature>
<reference evidence="3" key="1">
    <citation type="thesis" date="2021" institute="BYU ScholarsArchive" country="Provo, UT, USA">
        <title>Applications of and Algorithms for Genome Assembly and Genomic Analyses with an Emphasis on Marine Teleosts.</title>
        <authorList>
            <person name="Pickett B.D."/>
        </authorList>
    </citation>
    <scope>NUCLEOTIDE SEQUENCE</scope>
    <source>
        <strain evidence="3">HI-2016</strain>
    </source>
</reference>
<dbReference type="AlphaFoldDB" id="A0A8T2NLF3"/>
<feature type="compositionally biased region" description="Basic and acidic residues" evidence="1">
    <location>
        <begin position="106"/>
        <end position="117"/>
    </location>
</feature>
<protein>
    <submittedName>
        <fullName evidence="3">Uncharacterized protein</fullName>
    </submittedName>
</protein>
<accession>A0A8T2NLF3</accession>
<evidence type="ECO:0000256" key="1">
    <source>
        <dbReference type="SAM" id="MobiDB-lite"/>
    </source>
</evidence>
<gene>
    <name evidence="2" type="ORF">JZ751_029660</name>
    <name evidence="3" type="ORF">JZ751_029697</name>
</gene>